<evidence type="ECO:0008006" key="3">
    <source>
        <dbReference type="Google" id="ProtNLM"/>
    </source>
</evidence>
<evidence type="ECO:0000313" key="1">
    <source>
        <dbReference type="EMBL" id="NPT40358.1"/>
    </source>
</evidence>
<dbReference type="Proteomes" id="UP000652198">
    <property type="component" value="Unassembled WGS sequence"/>
</dbReference>
<comment type="caution">
    <text evidence="1">The sequence shown here is derived from an EMBL/GenBank/DDBJ whole genome shotgun (WGS) entry which is preliminary data.</text>
</comment>
<accession>A0ABX2BKN3</accession>
<sequence length="110" mass="11801">MTENELIQESAALRGQGKYREAIDLIEANLANIEGDVRLNAQLEAFRAAVEAGDAETAHEYATTIAAEEPGRPSILTVALTNGVLMWPSRPETVVRGGHALPHGLAVDRL</sequence>
<organism evidence="1 2">
    <name type="scientific">Paraburkholderia solitsugae</name>
    <dbReference type="NCBI Taxonomy" id="2675748"/>
    <lineage>
        <taxon>Bacteria</taxon>
        <taxon>Pseudomonadati</taxon>
        <taxon>Pseudomonadota</taxon>
        <taxon>Betaproteobacteria</taxon>
        <taxon>Burkholderiales</taxon>
        <taxon>Burkholderiaceae</taxon>
        <taxon>Paraburkholderia</taxon>
    </lineage>
</organism>
<dbReference type="EMBL" id="WOEY01000015">
    <property type="protein sequence ID" value="NPT40358.1"/>
    <property type="molecule type" value="Genomic_DNA"/>
</dbReference>
<name>A0ABX2BKN3_9BURK</name>
<dbReference type="RefSeq" id="WP_172308987.1">
    <property type="nucleotide sequence ID" value="NZ_WOEY01000015.1"/>
</dbReference>
<protein>
    <recommendedName>
        <fullName evidence="3">Tetratricopeptide repeat protein</fullName>
    </recommendedName>
</protein>
<evidence type="ECO:0000313" key="2">
    <source>
        <dbReference type="Proteomes" id="UP000652198"/>
    </source>
</evidence>
<gene>
    <name evidence="1" type="ORF">GNZ12_03315</name>
</gene>
<reference evidence="1 2" key="1">
    <citation type="submission" date="2019-11" db="EMBL/GenBank/DDBJ databases">
        <title>Metabolism of dissolved organic matter in forest soils.</title>
        <authorList>
            <person name="Cyle K.T."/>
            <person name="Wilhelm R.C."/>
            <person name="Martinez C.E."/>
        </authorList>
    </citation>
    <scope>NUCLEOTIDE SEQUENCE [LARGE SCALE GENOMIC DNA]</scope>
    <source>
        <strain evidence="1 2">1N</strain>
    </source>
</reference>
<keyword evidence="2" id="KW-1185">Reference proteome</keyword>
<proteinExistence type="predicted"/>